<accession>A0A4Q1RGD9</accession>
<keyword evidence="2" id="KW-0472">Membrane</keyword>
<feature type="compositionally biased region" description="Polar residues" evidence="1">
    <location>
        <begin position="400"/>
        <end position="410"/>
    </location>
</feature>
<evidence type="ECO:0000313" key="3">
    <source>
        <dbReference type="EMBL" id="RXS74701.1"/>
    </source>
</evidence>
<evidence type="ECO:0000256" key="2">
    <source>
        <dbReference type="SAM" id="Phobius"/>
    </source>
</evidence>
<dbReference type="EMBL" id="SDKC01000001">
    <property type="protein sequence ID" value="RXS74701.1"/>
    <property type="molecule type" value="Genomic_DNA"/>
</dbReference>
<organism evidence="3 4">
    <name type="scientific">Blautia faecicola</name>
    <dbReference type="NCBI Taxonomy" id="2509240"/>
    <lineage>
        <taxon>Bacteria</taxon>
        <taxon>Bacillati</taxon>
        <taxon>Bacillota</taxon>
        <taxon>Clostridia</taxon>
        <taxon>Lachnospirales</taxon>
        <taxon>Lachnospiraceae</taxon>
        <taxon>Blautia</taxon>
    </lineage>
</organism>
<feature type="transmembrane region" description="Helical" evidence="2">
    <location>
        <begin position="218"/>
        <end position="238"/>
    </location>
</feature>
<evidence type="ECO:0000313" key="4">
    <source>
        <dbReference type="Proteomes" id="UP000290106"/>
    </source>
</evidence>
<keyword evidence="4" id="KW-1185">Reference proteome</keyword>
<feature type="transmembrane region" description="Helical" evidence="2">
    <location>
        <begin position="29"/>
        <end position="49"/>
    </location>
</feature>
<dbReference type="AlphaFoldDB" id="A0A4Q1RGD9"/>
<dbReference type="OrthoDB" id="1701841at2"/>
<comment type="caution">
    <text evidence="3">The sequence shown here is derived from an EMBL/GenBank/DDBJ whole genome shotgun (WGS) entry which is preliminary data.</text>
</comment>
<keyword evidence="2" id="KW-1133">Transmembrane helix</keyword>
<proteinExistence type="predicted"/>
<dbReference type="RefSeq" id="WP_129257301.1">
    <property type="nucleotide sequence ID" value="NZ_SDKC01000001.1"/>
</dbReference>
<feature type="transmembrane region" description="Helical" evidence="2">
    <location>
        <begin position="61"/>
        <end position="79"/>
    </location>
</feature>
<reference evidence="3 4" key="1">
    <citation type="submission" date="2019-01" db="EMBL/GenBank/DDBJ databases">
        <title>Blautia sp. nov. KGMB01111 isolated human feces.</title>
        <authorList>
            <person name="Park J.-E."/>
            <person name="Kim J.-S."/>
            <person name="Park S.-H."/>
        </authorList>
    </citation>
    <scope>NUCLEOTIDE SEQUENCE [LARGE SCALE GENOMIC DNA]</scope>
    <source>
        <strain evidence="3 4">KGMB01111</strain>
    </source>
</reference>
<dbReference type="Proteomes" id="UP000290106">
    <property type="component" value="Unassembled WGS sequence"/>
</dbReference>
<name>A0A4Q1RGD9_9FIRM</name>
<feature type="region of interest" description="Disordered" evidence="1">
    <location>
        <begin position="372"/>
        <end position="424"/>
    </location>
</feature>
<evidence type="ECO:0000256" key="1">
    <source>
        <dbReference type="SAM" id="MobiDB-lite"/>
    </source>
</evidence>
<gene>
    <name evidence="3" type="ORF">ETP43_05405</name>
</gene>
<sequence>MNYYDLSNPSTPPTRGYRLGLWRLRRQRIYCILIALAAILTYSLLYLTLKRDDYTNDMLKAIVLLFCSVAVFLALLLVARNRIDVVRMRKREVQERHDYNYAMYRTLYKKKEKLRSITLLQMARQQIELHRPQMALQALELVKREKLNVAQLRSFYFYQAAALYLDAQESWQEALTSCYAIPQKPQQLSQEEIESLFLPESNPDKLVLAVSDWEEQKATLPVIMMPAAILILYTGVYYSVNGLLSWRYHYRDWVVYVSFFILFFGWTVLTLYWLVKLVRMIGKQTEKGKDAKTVQKIFLVILWICLFLGNSLMQVAQIFGSDAEVEVQPNGVIEMKHENWLDPPDYYYNKSVGLFLRRTLTPDEIIAYGIAEETPEDDSTEHASDGETQNDSGTEEDQTTGENTADTNIDGTAENGADTETEDPLMSQAQAVYTYMKEHGEIADDGDVSQVTASCNAKGNFYAIFESGEENGNSWDNRLVYDRTSKNGECELFVYERVETGKDTQLLGFYAVNKTTGEVISGEKTSWSEVGSEVYREATGE</sequence>
<feature type="transmembrane region" description="Helical" evidence="2">
    <location>
        <begin position="296"/>
        <end position="313"/>
    </location>
</feature>
<protein>
    <submittedName>
        <fullName evidence="3">Uncharacterized protein</fullName>
    </submittedName>
</protein>
<keyword evidence="2" id="KW-0812">Transmembrane</keyword>
<feature type="transmembrane region" description="Helical" evidence="2">
    <location>
        <begin position="253"/>
        <end position="275"/>
    </location>
</feature>